<proteinExistence type="predicted"/>
<keyword evidence="3" id="KW-1185">Reference proteome</keyword>
<organism evidence="2 3">
    <name type="scientific">Kribbella alba</name>
    <dbReference type="NCBI Taxonomy" id="190197"/>
    <lineage>
        <taxon>Bacteria</taxon>
        <taxon>Bacillati</taxon>
        <taxon>Actinomycetota</taxon>
        <taxon>Actinomycetes</taxon>
        <taxon>Propionibacteriales</taxon>
        <taxon>Kribbellaceae</taxon>
        <taxon>Kribbella</taxon>
    </lineage>
</organism>
<accession>A0ABN2F7G2</accession>
<evidence type="ECO:0000313" key="2">
    <source>
        <dbReference type="EMBL" id="GAA1633764.1"/>
    </source>
</evidence>
<dbReference type="InterPro" id="IPR002575">
    <property type="entry name" value="Aminoglycoside_PTrfase"/>
</dbReference>
<dbReference type="Gene3D" id="1.10.510.10">
    <property type="entry name" value="Transferase(Phosphotransferase) domain 1"/>
    <property type="match status" value="1"/>
</dbReference>
<protein>
    <recommendedName>
        <fullName evidence="1">Aminoglycoside phosphotransferase domain-containing protein</fullName>
    </recommendedName>
</protein>
<evidence type="ECO:0000259" key="1">
    <source>
        <dbReference type="Pfam" id="PF01636"/>
    </source>
</evidence>
<dbReference type="Pfam" id="PF01636">
    <property type="entry name" value="APH"/>
    <property type="match status" value="1"/>
</dbReference>
<dbReference type="Gene3D" id="3.30.200.20">
    <property type="entry name" value="Phosphorylase Kinase, domain 1"/>
    <property type="match status" value="1"/>
</dbReference>
<evidence type="ECO:0000313" key="3">
    <source>
        <dbReference type="Proteomes" id="UP001501319"/>
    </source>
</evidence>
<comment type="caution">
    <text evidence="2">The sequence shown here is derived from an EMBL/GenBank/DDBJ whole genome shotgun (WGS) entry which is preliminary data.</text>
</comment>
<dbReference type="Proteomes" id="UP001501319">
    <property type="component" value="Unassembled WGS sequence"/>
</dbReference>
<name>A0ABN2F7G2_9ACTN</name>
<sequence length="344" mass="36487">MGAGPGILGRVMTKPCQWISDDYGLEVTYLTPVDHGADVAAAVWQAQATTGEGYAVKWSGAGTDAAPLTAAYLAGRGVRGVPAPLQTRTGDLWSKREGKRLSLVPWISGSRAAETGLTPDQWSSYGALLAEVHATAPSADLCEVLPRLSPISARMPAQLRSVEHRLTAEPPADALEDELATVWRERRGLVTDLLHLAEELASKKLGGDLAICHADPHLGNVLVSGGTGENNVGSAVEPTDWHLHLIDWDDVIFAPREQDLMFMLGGMGAVGPTTEAQLSAFLSCPAHGSQPSVSPAMARSTSTRTGSPTIAAPALSRMRSAGHSPRHCVRKNVGRTPRFFGRKE</sequence>
<dbReference type="EMBL" id="BAAANE010000004">
    <property type="protein sequence ID" value="GAA1633764.1"/>
    <property type="molecule type" value="Genomic_DNA"/>
</dbReference>
<feature type="domain" description="Aminoglycoside phosphotransferase" evidence="1">
    <location>
        <begin position="71"/>
        <end position="267"/>
    </location>
</feature>
<dbReference type="SUPFAM" id="SSF56112">
    <property type="entry name" value="Protein kinase-like (PK-like)"/>
    <property type="match status" value="1"/>
</dbReference>
<reference evidence="2 3" key="1">
    <citation type="journal article" date="2019" name="Int. J. Syst. Evol. Microbiol.">
        <title>The Global Catalogue of Microorganisms (GCM) 10K type strain sequencing project: providing services to taxonomists for standard genome sequencing and annotation.</title>
        <authorList>
            <consortium name="The Broad Institute Genomics Platform"/>
            <consortium name="The Broad Institute Genome Sequencing Center for Infectious Disease"/>
            <person name="Wu L."/>
            <person name="Ma J."/>
        </authorList>
    </citation>
    <scope>NUCLEOTIDE SEQUENCE [LARGE SCALE GENOMIC DNA]</scope>
    <source>
        <strain evidence="2 3">JCM 14306</strain>
    </source>
</reference>
<gene>
    <name evidence="2" type="ORF">GCM10009744_22920</name>
</gene>
<dbReference type="InterPro" id="IPR011009">
    <property type="entry name" value="Kinase-like_dom_sf"/>
</dbReference>